<proteinExistence type="predicted"/>
<organism evidence="1">
    <name type="scientific">Tetraselmis chuii</name>
    <dbReference type="NCBI Taxonomy" id="63592"/>
    <lineage>
        <taxon>Eukaryota</taxon>
        <taxon>Viridiplantae</taxon>
        <taxon>Chlorophyta</taxon>
        <taxon>core chlorophytes</taxon>
        <taxon>Chlorodendrophyceae</taxon>
        <taxon>Chlorodendrales</taxon>
        <taxon>Chlorodendraceae</taxon>
        <taxon>Tetraselmis</taxon>
    </lineage>
</organism>
<dbReference type="EMBL" id="HBGG01023238">
    <property type="protein sequence ID" value="CAD9209834.1"/>
    <property type="molecule type" value="Transcribed_RNA"/>
</dbReference>
<protein>
    <submittedName>
        <fullName evidence="1">Uncharacterized protein</fullName>
    </submittedName>
</protein>
<accession>A0A7S1X4R9</accession>
<dbReference type="AlphaFoldDB" id="A0A7S1X4R9"/>
<gene>
    <name evidence="1" type="ORF">TCHU04912_LOCUS12073</name>
</gene>
<sequence length="134" mass="14497">MLEAEVNGIETRGIAHAVVCPRTTTRYLAPAIHRSLSLSDVKQQGLQEDDGGRHIDSSEIARARLNRSADITQTAHLNTEDYLATGRHGEWAGGTGQRWVSRGGWGSSVLPPGLAEGSKEANAYLHAISAQQRR</sequence>
<evidence type="ECO:0000313" key="1">
    <source>
        <dbReference type="EMBL" id="CAD9209834.1"/>
    </source>
</evidence>
<reference evidence="1" key="1">
    <citation type="submission" date="2021-01" db="EMBL/GenBank/DDBJ databases">
        <authorList>
            <person name="Corre E."/>
            <person name="Pelletier E."/>
            <person name="Niang G."/>
            <person name="Scheremetjew M."/>
            <person name="Finn R."/>
            <person name="Kale V."/>
            <person name="Holt S."/>
            <person name="Cochrane G."/>
            <person name="Meng A."/>
            <person name="Brown T."/>
            <person name="Cohen L."/>
        </authorList>
    </citation>
    <scope>NUCLEOTIDE SEQUENCE</scope>
    <source>
        <strain evidence="1">PLY429</strain>
    </source>
</reference>
<name>A0A7S1X4R9_9CHLO</name>